<accession>A0A931MI34</accession>
<dbReference type="SUPFAM" id="SSF53850">
    <property type="entry name" value="Periplasmic binding protein-like II"/>
    <property type="match status" value="1"/>
</dbReference>
<proteinExistence type="inferred from homology"/>
<organism evidence="3 4">
    <name type="scientific">Caenimonas aquaedulcis</name>
    <dbReference type="NCBI Taxonomy" id="2793270"/>
    <lineage>
        <taxon>Bacteria</taxon>
        <taxon>Pseudomonadati</taxon>
        <taxon>Pseudomonadota</taxon>
        <taxon>Betaproteobacteria</taxon>
        <taxon>Burkholderiales</taxon>
        <taxon>Comamonadaceae</taxon>
        <taxon>Caenimonas</taxon>
    </lineage>
</organism>
<dbReference type="InterPro" id="IPR042100">
    <property type="entry name" value="Bug_dom1"/>
</dbReference>
<evidence type="ECO:0000313" key="3">
    <source>
        <dbReference type="EMBL" id="MBG9389418.1"/>
    </source>
</evidence>
<keyword evidence="2" id="KW-0732">Signal</keyword>
<sequence>MNIKHTFLAAAVALVAAQSSLAQAQSSQPLRIVVPFAAGGAQDVIGRYLGNKLTARLGVPVVIDNKAGAGGVIAADAVAKAAPDGNTVLLATGGAISIAPHLNARLPYDARKDFVPIAIVADTPMTMGVRAQSPYNSVADVIKDAKARPGQVSYASTGNGTVSHLTGELFAQTAGIKLLHVPYRGAAPALTDLLGGQVSMIVTSSASIDPMVEDKKARVLASFTTQRLPNLKGSPTMTEASGMKGLEVPVWVGLLAPAKTPQAVIDKLAAEIVAVCKLPETQERFSGLGAVVECGGPKELAKVISDDDQRWGKVITQGGIKGE</sequence>
<protein>
    <submittedName>
        <fullName evidence="3">Tripartite tricarboxylate transporter substrate binding protein</fullName>
    </submittedName>
</protein>
<dbReference type="Proteomes" id="UP000651050">
    <property type="component" value="Unassembled WGS sequence"/>
</dbReference>
<comment type="caution">
    <text evidence="3">The sequence shown here is derived from an EMBL/GenBank/DDBJ whole genome shotgun (WGS) entry which is preliminary data.</text>
</comment>
<dbReference type="Gene3D" id="3.40.190.10">
    <property type="entry name" value="Periplasmic binding protein-like II"/>
    <property type="match status" value="1"/>
</dbReference>
<reference evidence="3" key="1">
    <citation type="submission" date="2020-11" db="EMBL/GenBank/DDBJ databases">
        <title>Bacterial whole genome sequence for Caenimonas sp. DR4.4.</title>
        <authorList>
            <person name="Le V."/>
            <person name="Ko S.-R."/>
            <person name="Ahn C.-Y."/>
            <person name="Oh H.-M."/>
        </authorList>
    </citation>
    <scope>NUCLEOTIDE SEQUENCE</scope>
    <source>
        <strain evidence="3">DR4.4</strain>
    </source>
</reference>
<dbReference type="Pfam" id="PF03401">
    <property type="entry name" value="TctC"/>
    <property type="match status" value="1"/>
</dbReference>
<feature type="chain" id="PRO_5037219976" evidence="2">
    <location>
        <begin position="25"/>
        <end position="323"/>
    </location>
</feature>
<evidence type="ECO:0000256" key="2">
    <source>
        <dbReference type="SAM" id="SignalP"/>
    </source>
</evidence>
<dbReference type="RefSeq" id="WP_196987216.1">
    <property type="nucleotide sequence ID" value="NZ_JADWYS010000001.1"/>
</dbReference>
<dbReference type="Gene3D" id="3.40.190.150">
    <property type="entry name" value="Bordetella uptake gene, domain 1"/>
    <property type="match status" value="1"/>
</dbReference>
<keyword evidence="4" id="KW-1185">Reference proteome</keyword>
<dbReference type="EMBL" id="JADWYS010000001">
    <property type="protein sequence ID" value="MBG9389418.1"/>
    <property type="molecule type" value="Genomic_DNA"/>
</dbReference>
<evidence type="ECO:0000256" key="1">
    <source>
        <dbReference type="ARBA" id="ARBA00006987"/>
    </source>
</evidence>
<name>A0A931MI34_9BURK</name>
<dbReference type="PANTHER" id="PTHR42928:SF5">
    <property type="entry name" value="BLR1237 PROTEIN"/>
    <property type="match status" value="1"/>
</dbReference>
<dbReference type="PANTHER" id="PTHR42928">
    <property type="entry name" value="TRICARBOXYLATE-BINDING PROTEIN"/>
    <property type="match status" value="1"/>
</dbReference>
<dbReference type="PIRSF" id="PIRSF017082">
    <property type="entry name" value="YflP"/>
    <property type="match status" value="1"/>
</dbReference>
<dbReference type="AlphaFoldDB" id="A0A931MI34"/>
<dbReference type="InterPro" id="IPR005064">
    <property type="entry name" value="BUG"/>
</dbReference>
<evidence type="ECO:0000313" key="4">
    <source>
        <dbReference type="Proteomes" id="UP000651050"/>
    </source>
</evidence>
<gene>
    <name evidence="3" type="ORF">I5803_15410</name>
</gene>
<comment type="similarity">
    <text evidence="1">Belongs to the UPF0065 (bug) family.</text>
</comment>
<dbReference type="CDD" id="cd07012">
    <property type="entry name" value="PBP2_Bug_TTT"/>
    <property type="match status" value="1"/>
</dbReference>
<feature type="signal peptide" evidence="2">
    <location>
        <begin position="1"/>
        <end position="24"/>
    </location>
</feature>